<dbReference type="EMBL" id="CAJFCV020000005">
    <property type="protein sequence ID" value="CAG9125702.1"/>
    <property type="molecule type" value="Genomic_DNA"/>
</dbReference>
<evidence type="ECO:0000313" key="2">
    <source>
        <dbReference type="Proteomes" id="UP000659654"/>
    </source>
</evidence>
<comment type="caution">
    <text evidence="1">The sequence shown here is derived from an EMBL/GenBank/DDBJ whole genome shotgun (WGS) entry which is preliminary data.</text>
</comment>
<accession>A0A7I8X994</accession>
<dbReference type="AlphaFoldDB" id="A0A7I8X994"/>
<dbReference type="OrthoDB" id="5850563at2759"/>
<name>A0A7I8X994_BURXY</name>
<dbReference type="Proteomes" id="UP000582659">
    <property type="component" value="Unassembled WGS sequence"/>
</dbReference>
<gene>
    <name evidence="1" type="ORF">BXYJ_LOCUS12853</name>
</gene>
<dbReference type="EMBL" id="CAJFDI010000005">
    <property type="protein sequence ID" value="CAD5232762.1"/>
    <property type="molecule type" value="Genomic_DNA"/>
</dbReference>
<protein>
    <submittedName>
        <fullName evidence="1">(pine wood nematode) hypothetical protein</fullName>
    </submittedName>
</protein>
<reference evidence="1" key="1">
    <citation type="submission" date="2020-09" db="EMBL/GenBank/DDBJ databases">
        <authorList>
            <person name="Kikuchi T."/>
        </authorList>
    </citation>
    <scope>NUCLEOTIDE SEQUENCE</scope>
    <source>
        <strain evidence="1">Ka4C1</strain>
    </source>
</reference>
<sequence>MAQSHCTSCDHGVRNFYTSASSSDSDDALNNGQAATVVQCDTPADLCICESDGTCCPASATPPQQVQLTPYCENGACFMYASLGGDDTAAVVCAGTTVTVASQTSLNVNDGTHLKADAVSCNGCDSIRNDKCLSPVIDGGAPF</sequence>
<dbReference type="Proteomes" id="UP000659654">
    <property type="component" value="Unassembled WGS sequence"/>
</dbReference>
<organism evidence="1 2">
    <name type="scientific">Bursaphelenchus xylophilus</name>
    <name type="common">Pinewood nematode worm</name>
    <name type="synonym">Aphelenchoides xylophilus</name>
    <dbReference type="NCBI Taxonomy" id="6326"/>
    <lineage>
        <taxon>Eukaryota</taxon>
        <taxon>Metazoa</taxon>
        <taxon>Ecdysozoa</taxon>
        <taxon>Nematoda</taxon>
        <taxon>Chromadorea</taxon>
        <taxon>Rhabditida</taxon>
        <taxon>Tylenchina</taxon>
        <taxon>Tylenchomorpha</taxon>
        <taxon>Aphelenchoidea</taxon>
        <taxon>Aphelenchoididae</taxon>
        <taxon>Bursaphelenchus</taxon>
    </lineage>
</organism>
<proteinExistence type="predicted"/>
<evidence type="ECO:0000313" key="1">
    <source>
        <dbReference type="EMBL" id="CAD5232762.1"/>
    </source>
</evidence>
<keyword evidence="2" id="KW-1185">Reference proteome</keyword>